<dbReference type="PANTHER" id="PTHR43833:SF7">
    <property type="entry name" value="KTR SYSTEM POTASSIUM UPTAKE PROTEIN C"/>
    <property type="match status" value="1"/>
</dbReference>
<keyword evidence="3" id="KW-0407">Ion channel</keyword>
<sequence length="218" mass="24523">MKKQFIVIGLGRFGSTICKELHHLGHEVLAIDSNKENVAKMSKHASHVIVANAIDEETLKSIGIRNFDHAIVAIGDNIQPSILCTLILKEMGIKKVWVKAHNAQHHKVLEKVGADRIINPEYEMGIRIANQLDSDKIIDYIELSNEYSIIELVATNKVSEKTIRELDIRDRYGCTLLGIKHDTDLNLSPSSDDTVYQDDVLIVMGKNQDLKKFEEKGL</sequence>
<evidence type="ECO:0000259" key="2">
    <source>
        <dbReference type="PROSITE" id="PS51202"/>
    </source>
</evidence>
<evidence type="ECO:0000313" key="4">
    <source>
        <dbReference type="Proteomes" id="UP001595882"/>
    </source>
</evidence>
<dbReference type="InterPro" id="IPR050721">
    <property type="entry name" value="Trk_Ktr_HKT_K-transport"/>
</dbReference>
<dbReference type="InterPro" id="IPR036291">
    <property type="entry name" value="NAD(P)-bd_dom_sf"/>
</dbReference>
<dbReference type="Pfam" id="PF02254">
    <property type="entry name" value="TrkA_N"/>
    <property type="match status" value="1"/>
</dbReference>
<dbReference type="Pfam" id="PF02080">
    <property type="entry name" value="TrkA_C"/>
    <property type="match status" value="1"/>
</dbReference>
<reference evidence="4" key="1">
    <citation type="journal article" date="2019" name="Int. J. Syst. Evol. Microbiol.">
        <title>The Global Catalogue of Microorganisms (GCM) 10K type strain sequencing project: providing services to taxonomists for standard genome sequencing and annotation.</title>
        <authorList>
            <consortium name="The Broad Institute Genomics Platform"/>
            <consortium name="The Broad Institute Genome Sequencing Center for Infectious Disease"/>
            <person name="Wu L."/>
            <person name="Ma J."/>
        </authorList>
    </citation>
    <scope>NUCLEOTIDE SEQUENCE [LARGE SCALE GENOMIC DNA]</scope>
    <source>
        <strain evidence="4">CCUG 37865</strain>
    </source>
</reference>
<dbReference type="InterPro" id="IPR036721">
    <property type="entry name" value="RCK_C_sf"/>
</dbReference>
<accession>A0ABV8WU33</accession>
<dbReference type="PROSITE" id="PS51202">
    <property type="entry name" value="RCK_C"/>
    <property type="match status" value="1"/>
</dbReference>
<dbReference type="Gene3D" id="3.30.70.1450">
    <property type="entry name" value="Regulator of K+ conductance, C-terminal domain"/>
    <property type="match status" value="1"/>
</dbReference>
<feature type="domain" description="RCK N-terminal" evidence="1">
    <location>
        <begin position="2"/>
        <end position="118"/>
    </location>
</feature>
<comment type="caution">
    <text evidence="3">The sequence shown here is derived from an EMBL/GenBank/DDBJ whole genome shotgun (WGS) entry which is preliminary data.</text>
</comment>
<dbReference type="SUPFAM" id="SSF51735">
    <property type="entry name" value="NAD(P)-binding Rossmann-fold domains"/>
    <property type="match status" value="1"/>
</dbReference>
<dbReference type="Proteomes" id="UP001595882">
    <property type="component" value="Unassembled WGS sequence"/>
</dbReference>
<keyword evidence="3" id="KW-0813">Transport</keyword>
<dbReference type="InterPro" id="IPR006037">
    <property type="entry name" value="RCK_C"/>
</dbReference>
<evidence type="ECO:0000259" key="1">
    <source>
        <dbReference type="PROSITE" id="PS51201"/>
    </source>
</evidence>
<proteinExistence type="predicted"/>
<protein>
    <submittedName>
        <fullName evidence="3">Potassium channel family protein</fullName>
    </submittedName>
</protein>
<dbReference type="Gene3D" id="3.40.50.720">
    <property type="entry name" value="NAD(P)-binding Rossmann-like Domain"/>
    <property type="match status" value="1"/>
</dbReference>
<organism evidence="3 4">
    <name type="scientific">Gracilibacillus xinjiangensis</name>
    <dbReference type="NCBI Taxonomy" id="1193282"/>
    <lineage>
        <taxon>Bacteria</taxon>
        <taxon>Bacillati</taxon>
        <taxon>Bacillota</taxon>
        <taxon>Bacilli</taxon>
        <taxon>Bacillales</taxon>
        <taxon>Bacillaceae</taxon>
        <taxon>Gracilibacillus</taxon>
    </lineage>
</organism>
<dbReference type="SUPFAM" id="SSF116726">
    <property type="entry name" value="TrkA C-terminal domain-like"/>
    <property type="match status" value="1"/>
</dbReference>
<dbReference type="InterPro" id="IPR003148">
    <property type="entry name" value="RCK_N"/>
</dbReference>
<dbReference type="PROSITE" id="PS51201">
    <property type="entry name" value="RCK_N"/>
    <property type="match status" value="1"/>
</dbReference>
<feature type="domain" description="RCK C-terminal" evidence="2">
    <location>
        <begin position="135"/>
        <end position="218"/>
    </location>
</feature>
<gene>
    <name evidence="3" type="ORF">ACFOY7_06820</name>
</gene>
<dbReference type="EMBL" id="JBHSDT010000004">
    <property type="protein sequence ID" value="MFC4402782.1"/>
    <property type="molecule type" value="Genomic_DNA"/>
</dbReference>
<name>A0ABV8WU33_9BACI</name>
<evidence type="ECO:0000313" key="3">
    <source>
        <dbReference type="EMBL" id="MFC4402782.1"/>
    </source>
</evidence>
<keyword evidence="3" id="KW-0406">Ion transport</keyword>
<dbReference type="GO" id="GO:0034220">
    <property type="term" value="P:monoatomic ion transmembrane transport"/>
    <property type="evidence" value="ECO:0007669"/>
    <property type="project" value="UniProtKB-KW"/>
</dbReference>
<keyword evidence="4" id="KW-1185">Reference proteome</keyword>
<dbReference type="RefSeq" id="WP_390252056.1">
    <property type="nucleotide sequence ID" value="NZ_JBHSDT010000004.1"/>
</dbReference>
<dbReference type="PANTHER" id="PTHR43833">
    <property type="entry name" value="POTASSIUM CHANNEL PROTEIN 2-RELATED-RELATED"/>
    <property type="match status" value="1"/>
</dbReference>